<dbReference type="Proteomes" id="UP001260773">
    <property type="component" value="Unassembled WGS sequence"/>
</dbReference>
<evidence type="ECO:0000256" key="2">
    <source>
        <dbReference type="ARBA" id="ARBA00023315"/>
    </source>
</evidence>
<dbReference type="Gene3D" id="3.40.630.30">
    <property type="match status" value="1"/>
</dbReference>
<reference evidence="5 6" key="1">
    <citation type="submission" date="2018-12" db="EMBL/GenBank/DDBJ databases">
        <title>A novel vanA-carrying plasmid in a clinical isolate of Enterococcus avium.</title>
        <authorList>
            <person name="Bernasconi O.J."/>
            <person name="Luzzaro F."/>
            <person name="Endimiani A."/>
        </authorList>
    </citation>
    <scope>NUCLEOTIDE SEQUENCE [LARGE SCALE GENOMIC DNA]</scope>
    <source>
        <strain evidence="5 6">LC0559/18</strain>
    </source>
</reference>
<evidence type="ECO:0000313" key="7">
    <source>
        <dbReference type="Proteomes" id="UP001260773"/>
    </source>
</evidence>
<dbReference type="PANTHER" id="PTHR43877">
    <property type="entry name" value="AMINOALKYLPHOSPHONATE N-ACETYLTRANSFERASE-RELATED-RELATED"/>
    <property type="match status" value="1"/>
</dbReference>
<dbReference type="InterPro" id="IPR050832">
    <property type="entry name" value="Bact_Acetyltransf"/>
</dbReference>
<reference evidence="4" key="2">
    <citation type="submission" date="2023-03" db="EMBL/GenBank/DDBJ databases">
        <authorList>
            <person name="Shen W."/>
            <person name="Cai J."/>
        </authorList>
    </citation>
    <scope>NUCLEOTIDE SEQUENCE</scope>
    <source>
        <strain evidence="4">P33-2</strain>
    </source>
</reference>
<gene>
    <name evidence="5" type="ORF">EK398_19845</name>
    <name evidence="4" type="ORF">P7D43_07110</name>
</gene>
<dbReference type="CDD" id="cd04301">
    <property type="entry name" value="NAT_SF"/>
    <property type="match status" value="1"/>
</dbReference>
<evidence type="ECO:0000259" key="3">
    <source>
        <dbReference type="PROSITE" id="PS51186"/>
    </source>
</evidence>
<accession>A0A2N8PUF2</accession>
<feature type="domain" description="N-acetyltransferase" evidence="3">
    <location>
        <begin position="2"/>
        <end position="139"/>
    </location>
</feature>
<name>A0A2N8PUF2_ENTAV</name>
<evidence type="ECO:0000256" key="1">
    <source>
        <dbReference type="ARBA" id="ARBA00022679"/>
    </source>
</evidence>
<dbReference type="PROSITE" id="PS51186">
    <property type="entry name" value="GNAT"/>
    <property type="match status" value="1"/>
</dbReference>
<dbReference type="SUPFAM" id="SSF55729">
    <property type="entry name" value="Acyl-CoA N-acyltransferases (Nat)"/>
    <property type="match status" value="1"/>
</dbReference>
<evidence type="ECO:0000313" key="6">
    <source>
        <dbReference type="Proteomes" id="UP000288388"/>
    </source>
</evidence>
<dbReference type="AlphaFoldDB" id="A0A2N8PUF2"/>
<dbReference type="EMBL" id="JARPWH010000017">
    <property type="protein sequence ID" value="MDT2402134.1"/>
    <property type="molecule type" value="Genomic_DNA"/>
</dbReference>
<dbReference type="Proteomes" id="UP000288388">
    <property type="component" value="Unassembled WGS sequence"/>
</dbReference>
<comment type="caution">
    <text evidence="4">The sequence shown here is derived from an EMBL/GenBank/DDBJ whole genome shotgun (WGS) entry which is preliminary data.</text>
</comment>
<organism evidence="4 7">
    <name type="scientific">Enterococcus avium</name>
    <name type="common">Streptococcus avium</name>
    <dbReference type="NCBI Taxonomy" id="33945"/>
    <lineage>
        <taxon>Bacteria</taxon>
        <taxon>Bacillati</taxon>
        <taxon>Bacillota</taxon>
        <taxon>Bacilli</taxon>
        <taxon>Lactobacillales</taxon>
        <taxon>Enterococcaceae</taxon>
        <taxon>Enterococcus</taxon>
    </lineage>
</organism>
<evidence type="ECO:0000313" key="4">
    <source>
        <dbReference type="EMBL" id="MDT2402134.1"/>
    </source>
</evidence>
<dbReference type="InterPro" id="IPR016181">
    <property type="entry name" value="Acyl_CoA_acyltransferase"/>
</dbReference>
<protein>
    <submittedName>
        <fullName evidence="4">GNAT family N-acetyltransferase</fullName>
    </submittedName>
</protein>
<dbReference type="EMBL" id="RYZS01000002">
    <property type="protein sequence ID" value="RVU92741.1"/>
    <property type="molecule type" value="Genomic_DNA"/>
</dbReference>
<sequence length="139" mass="16694">MIHIREMTLQDKPRLRQLYLESRRTTFYWDDPELMHLEDFDRDTEAELVFVAEVEETVIGFISLYVPDNFIHCLFVDSRYKGQGAGHQLLEKAKHYLEMPMKLKCLSRNTPALAFYEKEGWKKVREINVPDAYWNMIYQ</sequence>
<keyword evidence="1 5" id="KW-0808">Transferase</keyword>
<dbReference type="RefSeq" id="WP_082158452.1">
    <property type="nucleotide sequence ID" value="NZ_JADPDV010000121.1"/>
</dbReference>
<keyword evidence="2" id="KW-0012">Acyltransferase</keyword>
<dbReference type="InterPro" id="IPR000182">
    <property type="entry name" value="GNAT_dom"/>
</dbReference>
<proteinExistence type="predicted"/>
<evidence type="ECO:0000313" key="5">
    <source>
        <dbReference type="EMBL" id="RVU92741.1"/>
    </source>
</evidence>
<dbReference type="GO" id="GO:0016747">
    <property type="term" value="F:acyltransferase activity, transferring groups other than amino-acyl groups"/>
    <property type="evidence" value="ECO:0007669"/>
    <property type="project" value="InterPro"/>
</dbReference>
<dbReference type="PANTHER" id="PTHR43877:SF2">
    <property type="entry name" value="AMINOALKYLPHOSPHONATE N-ACETYLTRANSFERASE-RELATED"/>
    <property type="match status" value="1"/>
</dbReference>
<dbReference type="Pfam" id="PF00583">
    <property type="entry name" value="Acetyltransf_1"/>
    <property type="match status" value="1"/>
</dbReference>